<dbReference type="Proteomes" id="UP000012046">
    <property type="component" value="Unassembled WGS sequence"/>
</dbReference>
<keyword evidence="2" id="KW-1185">Reference proteome</keyword>
<dbReference type="PATRIC" id="fig|1129374.4.peg.3177"/>
<gene>
    <name evidence="1" type="ORF">AJE_16019</name>
</gene>
<dbReference type="EMBL" id="AHTH01000050">
    <property type="protein sequence ID" value="EHR39643.1"/>
    <property type="molecule type" value="Genomic_DNA"/>
</dbReference>
<dbReference type="RefSeq" id="WP_008607926.1">
    <property type="nucleotide sequence ID" value="NZ_AHTH01000050.1"/>
</dbReference>
<dbReference type="Gene3D" id="1.10.1470.10">
    <property type="entry name" value="YjbJ"/>
    <property type="match status" value="1"/>
</dbReference>
<dbReference type="STRING" id="1129374.AJE_16019"/>
<protein>
    <submittedName>
        <fullName evidence="1">CsbD-like protein</fullName>
    </submittedName>
</protein>
<dbReference type="AlphaFoldDB" id="H3ZIJ3"/>
<dbReference type="SUPFAM" id="SSF69047">
    <property type="entry name" value="Hypothetical protein YjbJ"/>
    <property type="match status" value="1"/>
</dbReference>
<evidence type="ECO:0000313" key="2">
    <source>
        <dbReference type="Proteomes" id="UP000012046"/>
    </source>
</evidence>
<evidence type="ECO:0000313" key="1">
    <source>
        <dbReference type="EMBL" id="EHR39643.1"/>
    </source>
</evidence>
<organism evidence="1 2">
    <name type="scientific">Alishewanella jeotgali KCTC 22429</name>
    <dbReference type="NCBI Taxonomy" id="1129374"/>
    <lineage>
        <taxon>Bacteria</taxon>
        <taxon>Pseudomonadati</taxon>
        <taxon>Pseudomonadota</taxon>
        <taxon>Gammaproteobacteria</taxon>
        <taxon>Alteromonadales</taxon>
        <taxon>Alteromonadaceae</taxon>
        <taxon>Alishewanella</taxon>
    </lineage>
</organism>
<dbReference type="eggNOG" id="ENOG502ZVCW">
    <property type="taxonomic scope" value="Bacteria"/>
</dbReference>
<name>H3ZIJ3_9ALTE</name>
<reference evidence="1 2" key="1">
    <citation type="journal article" date="2012" name="J. Bacteriol.">
        <title>Genome Sequence of Extracellular-Protease-Producing Alishewanella jeotgali Isolated from Traditional Korean Fermented Seafood.</title>
        <authorList>
            <person name="Jung J."/>
            <person name="Chun J."/>
            <person name="Park W."/>
        </authorList>
    </citation>
    <scope>NUCLEOTIDE SEQUENCE [LARGE SCALE GENOMIC DNA]</scope>
    <source>
        <strain evidence="1 2">KCTC 22429</strain>
    </source>
</reference>
<sequence>MSAYFAESQWGRVRAQAKLQWDRISYAELEQARGDPDYLAELVQERYQLDEEDARQWVQEFFDSL</sequence>
<dbReference type="InterPro" id="IPR036629">
    <property type="entry name" value="YjbJ_sf"/>
</dbReference>
<proteinExistence type="predicted"/>
<accession>H3ZIJ3</accession>
<comment type="caution">
    <text evidence="1">The sequence shown here is derived from an EMBL/GenBank/DDBJ whole genome shotgun (WGS) entry which is preliminary data.</text>
</comment>